<dbReference type="SUPFAM" id="SSF50182">
    <property type="entry name" value="Sm-like ribonucleoproteins"/>
    <property type="match status" value="1"/>
</dbReference>
<sequence>MSVGDISRLGDTMGTVEAIGLRSTRLRTLDRTLIPVPNSQVLDLQPENSARRDRMRFATTLQLRHETTPDRLRCVLAGLRRLPIAPRMVLPDPVRVRLAGLGAQSPDIEALACITAADVDTFAAAREDGLLRILALVDEAGAPVAFPSMVQSRAEDTAPDP</sequence>
<comment type="subcellular location">
    <subcellularLocation>
        <location evidence="1">Cell membrane</location>
        <topology evidence="1">Multi-pass membrane protein</topology>
    </subcellularLocation>
</comment>
<evidence type="ECO:0000256" key="2">
    <source>
        <dbReference type="ARBA" id="ARBA00022475"/>
    </source>
</evidence>
<dbReference type="InterPro" id="IPR006685">
    <property type="entry name" value="MscS_channel_2nd"/>
</dbReference>
<keyword evidence="2" id="KW-1003">Cell membrane</keyword>
<name>A0A934WIV4_9RHOB</name>
<keyword evidence="5" id="KW-0472">Membrane</keyword>
<dbReference type="SUPFAM" id="SSF82689">
    <property type="entry name" value="Mechanosensitive channel protein MscS (YggB), C-terminal domain"/>
    <property type="match status" value="1"/>
</dbReference>
<accession>A0A934WIV4</accession>
<evidence type="ECO:0000256" key="3">
    <source>
        <dbReference type="ARBA" id="ARBA00022692"/>
    </source>
</evidence>
<dbReference type="Proteomes" id="UP000706333">
    <property type="component" value="Unassembled WGS sequence"/>
</dbReference>
<dbReference type="GO" id="GO:0005886">
    <property type="term" value="C:plasma membrane"/>
    <property type="evidence" value="ECO:0007669"/>
    <property type="project" value="UniProtKB-SubCell"/>
</dbReference>
<dbReference type="PANTHER" id="PTHR30566">
    <property type="entry name" value="YNAI-RELATED MECHANOSENSITIVE ION CHANNEL"/>
    <property type="match status" value="1"/>
</dbReference>
<evidence type="ECO:0000313" key="7">
    <source>
        <dbReference type="EMBL" id="MBK5926893.1"/>
    </source>
</evidence>
<evidence type="ECO:0000256" key="5">
    <source>
        <dbReference type="ARBA" id="ARBA00023136"/>
    </source>
</evidence>
<evidence type="ECO:0000256" key="4">
    <source>
        <dbReference type="ARBA" id="ARBA00022989"/>
    </source>
</evidence>
<evidence type="ECO:0000256" key="1">
    <source>
        <dbReference type="ARBA" id="ARBA00004651"/>
    </source>
</evidence>
<keyword evidence="3" id="KW-0812">Transmembrane</keyword>
<keyword evidence="4" id="KW-1133">Transmembrane helix</keyword>
<dbReference type="InterPro" id="IPR023408">
    <property type="entry name" value="MscS_beta-dom_sf"/>
</dbReference>
<dbReference type="EMBL" id="NHSD01000183">
    <property type="protein sequence ID" value="MBK5926893.1"/>
    <property type="molecule type" value="Genomic_DNA"/>
</dbReference>
<dbReference type="InterPro" id="IPR010920">
    <property type="entry name" value="LSM_dom_sf"/>
</dbReference>
<keyword evidence="8" id="KW-1185">Reference proteome</keyword>
<dbReference type="Gene3D" id="2.30.30.60">
    <property type="match status" value="1"/>
</dbReference>
<organism evidence="7 8">
    <name type="scientific">Rhodobaculum claviforme</name>
    <dbReference type="NCBI Taxonomy" id="1549854"/>
    <lineage>
        <taxon>Bacteria</taxon>
        <taxon>Pseudomonadati</taxon>
        <taxon>Pseudomonadota</taxon>
        <taxon>Alphaproteobacteria</taxon>
        <taxon>Rhodobacterales</taxon>
        <taxon>Paracoccaceae</taxon>
        <taxon>Rhodobaculum</taxon>
    </lineage>
</organism>
<gene>
    <name evidence="7" type="ORF">CCR87_05960</name>
</gene>
<comment type="caution">
    <text evidence="7">The sequence shown here is derived from an EMBL/GenBank/DDBJ whole genome shotgun (WGS) entry which is preliminary data.</text>
</comment>
<dbReference type="PROSITE" id="PS01246">
    <property type="entry name" value="UPF0003"/>
    <property type="match status" value="1"/>
</dbReference>
<feature type="domain" description="Mechanosensitive ion channel MscS" evidence="6">
    <location>
        <begin position="2"/>
        <end position="49"/>
    </location>
</feature>
<dbReference type="InterPro" id="IPR011066">
    <property type="entry name" value="MscS_channel_C_sf"/>
</dbReference>
<dbReference type="GO" id="GO:0008381">
    <property type="term" value="F:mechanosensitive monoatomic ion channel activity"/>
    <property type="evidence" value="ECO:0007669"/>
    <property type="project" value="UniProtKB-ARBA"/>
</dbReference>
<evidence type="ECO:0000259" key="6">
    <source>
        <dbReference type="Pfam" id="PF00924"/>
    </source>
</evidence>
<feature type="non-terminal residue" evidence="7">
    <location>
        <position position="161"/>
    </location>
</feature>
<proteinExistence type="predicted"/>
<dbReference type="InterPro" id="IPR006686">
    <property type="entry name" value="MscS_channel_CS"/>
</dbReference>
<reference evidence="7" key="1">
    <citation type="submission" date="2017-05" db="EMBL/GenBank/DDBJ databases">
        <authorList>
            <person name="Imhoff J.F."/>
            <person name="Rahn T."/>
            <person name="Kuenzel S."/>
            <person name="Neulinger S.C."/>
        </authorList>
    </citation>
    <scope>NUCLEOTIDE SEQUENCE</scope>
    <source>
        <strain evidence="7">LMG 28126</strain>
    </source>
</reference>
<evidence type="ECO:0000313" key="8">
    <source>
        <dbReference type="Proteomes" id="UP000706333"/>
    </source>
</evidence>
<dbReference type="AlphaFoldDB" id="A0A934WIV4"/>
<reference evidence="7" key="2">
    <citation type="journal article" date="2020" name="Microorganisms">
        <title>Osmotic Adaptation and Compatible Solute Biosynthesis of Phototrophic Bacteria as Revealed from Genome Analyses.</title>
        <authorList>
            <person name="Imhoff J.F."/>
            <person name="Rahn T."/>
            <person name="Kunzel S."/>
            <person name="Keller A."/>
            <person name="Neulinger S.C."/>
        </authorList>
    </citation>
    <scope>NUCLEOTIDE SEQUENCE</scope>
    <source>
        <strain evidence="7">LMG 28126</strain>
    </source>
</reference>
<dbReference type="PANTHER" id="PTHR30566:SF5">
    <property type="entry name" value="MECHANOSENSITIVE ION CHANNEL PROTEIN 1, MITOCHONDRIAL-RELATED"/>
    <property type="match status" value="1"/>
</dbReference>
<protein>
    <recommendedName>
        <fullName evidence="6">Mechanosensitive ion channel MscS domain-containing protein</fullName>
    </recommendedName>
</protein>
<dbReference type="Pfam" id="PF00924">
    <property type="entry name" value="MS_channel_2nd"/>
    <property type="match status" value="1"/>
</dbReference>